<dbReference type="PANTHER" id="PTHR37017">
    <property type="entry name" value="AB HYDROLASE-1 DOMAIN-CONTAINING PROTEIN-RELATED"/>
    <property type="match status" value="1"/>
</dbReference>
<dbReference type="PANTHER" id="PTHR37017:SF11">
    <property type="entry name" value="ESTERASE_LIPASE_THIOESTERASE DOMAIN-CONTAINING PROTEIN"/>
    <property type="match status" value="1"/>
</dbReference>
<keyword evidence="1" id="KW-0732">Signal</keyword>
<dbReference type="InterPro" id="IPR029058">
    <property type="entry name" value="AB_hydrolase_fold"/>
</dbReference>
<name>A0A239HTH7_9ACTN</name>
<organism evidence="3 4">
    <name type="scientific">Actinacidiphila glaucinigra</name>
    <dbReference type="NCBI Taxonomy" id="235986"/>
    <lineage>
        <taxon>Bacteria</taxon>
        <taxon>Bacillati</taxon>
        <taxon>Actinomycetota</taxon>
        <taxon>Actinomycetes</taxon>
        <taxon>Kitasatosporales</taxon>
        <taxon>Streptomycetaceae</taxon>
        <taxon>Actinacidiphila</taxon>
    </lineage>
</organism>
<dbReference type="Proteomes" id="UP000198280">
    <property type="component" value="Unassembled WGS sequence"/>
</dbReference>
<proteinExistence type="predicted"/>
<keyword evidence="4" id="KW-1185">Reference proteome</keyword>
<feature type="chain" id="PRO_5038663348" evidence="1">
    <location>
        <begin position="37"/>
        <end position="282"/>
    </location>
</feature>
<protein>
    <submittedName>
        <fullName evidence="3">Pimeloyl-ACP methyl ester carboxylesterase</fullName>
    </submittedName>
</protein>
<dbReference type="EMBL" id="FZOF01000009">
    <property type="protein sequence ID" value="SNS84378.1"/>
    <property type="molecule type" value="Genomic_DNA"/>
</dbReference>
<dbReference type="InterPro" id="IPR000073">
    <property type="entry name" value="AB_hydrolase_1"/>
</dbReference>
<evidence type="ECO:0000313" key="3">
    <source>
        <dbReference type="EMBL" id="SNS84378.1"/>
    </source>
</evidence>
<dbReference type="SUPFAM" id="SSF53474">
    <property type="entry name" value="alpha/beta-Hydrolases"/>
    <property type="match status" value="1"/>
</dbReference>
<evidence type="ECO:0000313" key="4">
    <source>
        <dbReference type="Proteomes" id="UP000198280"/>
    </source>
</evidence>
<dbReference type="RefSeq" id="WP_089225310.1">
    <property type="nucleotide sequence ID" value="NZ_FZOF01000009.1"/>
</dbReference>
<dbReference type="Pfam" id="PF12697">
    <property type="entry name" value="Abhydrolase_6"/>
    <property type="match status" value="1"/>
</dbReference>
<dbReference type="InterPro" id="IPR052897">
    <property type="entry name" value="Sec-Metab_Biosynth_Hydrolase"/>
</dbReference>
<dbReference type="OrthoDB" id="9814966at2"/>
<dbReference type="Gene3D" id="3.40.50.1820">
    <property type="entry name" value="alpha/beta hydrolase"/>
    <property type="match status" value="1"/>
</dbReference>
<evidence type="ECO:0000259" key="2">
    <source>
        <dbReference type="Pfam" id="PF12697"/>
    </source>
</evidence>
<dbReference type="GO" id="GO:0003824">
    <property type="term" value="F:catalytic activity"/>
    <property type="evidence" value="ECO:0007669"/>
    <property type="project" value="UniProtKB-ARBA"/>
</dbReference>
<evidence type="ECO:0000256" key="1">
    <source>
        <dbReference type="SAM" id="SignalP"/>
    </source>
</evidence>
<reference evidence="3 4" key="1">
    <citation type="submission" date="2017-06" db="EMBL/GenBank/DDBJ databases">
        <authorList>
            <person name="Kim H.J."/>
            <person name="Triplett B.A."/>
        </authorList>
    </citation>
    <scope>NUCLEOTIDE SEQUENCE [LARGE SCALE GENOMIC DNA]</scope>
    <source>
        <strain evidence="3 4">CGMCC 4.1858</strain>
    </source>
</reference>
<gene>
    <name evidence="3" type="ORF">SAMN05216252_10979</name>
</gene>
<accession>A0A239HTH7</accession>
<feature type="domain" description="AB hydrolase-1" evidence="2">
    <location>
        <begin position="50"/>
        <end position="270"/>
    </location>
</feature>
<dbReference type="AlphaFoldDB" id="A0A239HTH7"/>
<sequence>MNLKTVFRPTRKSVAVLGAAAGVAALTLTATAPANAAKAAHRPQEKKPTVVLVHGAFADSSSWNGVVTRLKHAGYPVVAPANPLRGLASDSAYVHSFLESVQGPVVLVGHSYGGSVISEAAADSPNVKALVYIAAFAPDKGETVTQISDKFPGGTLGETLNPVPFPLPGGGTGTDLYIKADKFRAQFAADVPKTVAEQMAATQRPVAASVFDEKAAGAAWRNIPSWDLVTTQDKNITLAAQRFMAKRAHAHTVEIKASHAVSVSRPDAVTRIIEQAARSTVR</sequence>
<feature type="signal peptide" evidence="1">
    <location>
        <begin position="1"/>
        <end position="36"/>
    </location>
</feature>